<evidence type="ECO:0000313" key="2">
    <source>
        <dbReference type="Proteomes" id="UP000001423"/>
    </source>
</evidence>
<reference evidence="1 2" key="1">
    <citation type="journal article" date="2003" name="Nature">
        <title>Genome divergence in two Prochlorococcus ecotypes reflects oceanic niche differentiation.</title>
        <authorList>
            <person name="Rocap G."/>
            <person name="Larimer F.W."/>
            <person name="Lamerdin J.E."/>
            <person name="Malfatti S."/>
            <person name="Chain P."/>
            <person name="Ahlgren N.A."/>
            <person name="Arellano A."/>
            <person name="Coleman M."/>
            <person name="Hauser L."/>
            <person name="Hess W.R."/>
            <person name="Johnson Z.I."/>
            <person name="Land M.L."/>
            <person name="Lindell D."/>
            <person name="Post A.F."/>
            <person name="Regala W."/>
            <person name="Shah M."/>
            <person name="Shaw S.L."/>
            <person name="Steglich C."/>
            <person name="Sullivan M.B."/>
            <person name="Ting C.S."/>
            <person name="Tolonen A."/>
            <person name="Webb E.A."/>
            <person name="Zinser E.R."/>
            <person name="Chisholm S.W."/>
        </authorList>
    </citation>
    <scope>NUCLEOTIDE SEQUENCE [LARGE SCALE GENOMIC DNA]</scope>
    <source>
        <strain evidence="2">MIT 9313</strain>
    </source>
</reference>
<sequence length="99" mass="11324">MGRHISSFAQHTHNLMTMEKLAKPENDLSSSVLPCQKPISRLNLPELDQQDCHTNSFSMKNTLLYIQKASEDQATTSCSYFNLRPLSDCFLQQQSQVEF</sequence>
<organism evidence="1 2">
    <name type="scientific">Prochlorococcus marinus (strain MIT 9313)</name>
    <dbReference type="NCBI Taxonomy" id="74547"/>
    <lineage>
        <taxon>Bacteria</taxon>
        <taxon>Bacillati</taxon>
        <taxon>Cyanobacteriota</taxon>
        <taxon>Cyanophyceae</taxon>
        <taxon>Synechococcales</taxon>
        <taxon>Prochlorococcaceae</taxon>
        <taxon>Prochlorococcus</taxon>
    </lineage>
</organism>
<dbReference type="HOGENOM" id="CLU_2317894_0_0_3"/>
<dbReference type="EMBL" id="BX548175">
    <property type="protein sequence ID" value="CAE21292.1"/>
    <property type="molecule type" value="Genomic_DNA"/>
</dbReference>
<dbReference type="AlphaFoldDB" id="Q7V6N5"/>
<dbReference type="KEGG" id="pmt:PMT_1117"/>
<accession>Q7V6N5</accession>
<evidence type="ECO:0000313" key="1">
    <source>
        <dbReference type="EMBL" id="CAE21292.1"/>
    </source>
</evidence>
<gene>
    <name evidence="1" type="ordered locus">PMT_1117</name>
</gene>
<keyword evidence="2" id="KW-1185">Reference proteome</keyword>
<name>Q7V6N5_PROMM</name>
<proteinExistence type="predicted"/>
<protein>
    <submittedName>
        <fullName evidence="1">Uncharacterized protein</fullName>
    </submittedName>
</protein>
<dbReference type="Proteomes" id="UP000001423">
    <property type="component" value="Chromosome"/>
</dbReference>